<dbReference type="SUPFAM" id="SSF82185">
    <property type="entry name" value="Histone H3 K4-specific methyltransferase SET7/9 N-terminal domain"/>
    <property type="match status" value="1"/>
</dbReference>
<feature type="compositionally biased region" description="Pro residues" evidence="1">
    <location>
        <begin position="201"/>
        <end position="212"/>
    </location>
</feature>
<reference evidence="2 3" key="1">
    <citation type="submission" date="2024-10" db="EMBL/GenBank/DDBJ databases">
        <title>Updated reference genomes for cyclostephanoid diatoms.</title>
        <authorList>
            <person name="Roberts W.R."/>
            <person name="Alverson A.J."/>
        </authorList>
    </citation>
    <scope>NUCLEOTIDE SEQUENCE [LARGE SCALE GENOMIC DNA]</scope>
    <source>
        <strain evidence="2 3">AJA232-27</strain>
    </source>
</reference>
<evidence type="ECO:0000313" key="3">
    <source>
        <dbReference type="Proteomes" id="UP001530293"/>
    </source>
</evidence>
<dbReference type="Proteomes" id="UP001530293">
    <property type="component" value="Unassembled WGS sequence"/>
</dbReference>
<accession>A0ABD3MBJ5</accession>
<proteinExistence type="predicted"/>
<dbReference type="AlphaFoldDB" id="A0ABD3MBJ5"/>
<sequence length="596" mass="63571">MAALPTAKLIGVMFHVSLDGILLFIDGNNILAMERPRRRSHDVPTSSSSSSRRPMTYTPRRRPSRELTATSSSSSLQRNKLEVGHERSCHHRKDSTVRSTSSNSRAVSSSSSSHYPRQSSSRSSDITTGGKYNDRASRTSNGSRRERGINTDSKLNSTKALPAYSSSRESSAPTSVRHHQHARVPSRSASESSRTTRRSDPPPLPPSSPPPRVHAQRDASKSNSSRYTRLLSSMSILESSSSKRMSSSCPILSMTPDEDEWKLGTNLNHARCFSNSETRNHRIVPPVDLWTSTETLDRKSTNLLKNATTKTASSRKVSKMSYIDPFGDAGLYTGEVDEDNRPHGKGKMKYDNGIYFEGAWVYGCKNDCMGLKSNGISTMGAGRESSTTSSCVQQSIATRERILSGFTSWKGKFSTDSSGSSGVTSGSFAYGMDWVDRAGLSGKYTGRVDENDVPDGRGVMRYHFGLVAEGDWIKGVLNNGAGTAGVNPFIAGSSGAITSGAMSIAPGMSVVGGGGGAMSVVSGLGMTSIGGGAGARSMGMCSYPPSSSVAAGVYNRMVNPYANMLAAMPSAPSPMVAVGNPMGMRDVTAFSSITKQ</sequence>
<gene>
    <name evidence="2" type="ORF">ACHAWU_000627</name>
</gene>
<feature type="compositionally biased region" description="Low complexity" evidence="1">
    <location>
        <begin position="43"/>
        <end position="58"/>
    </location>
</feature>
<feature type="compositionally biased region" description="Basic and acidic residues" evidence="1">
    <location>
        <begin position="132"/>
        <end position="149"/>
    </location>
</feature>
<feature type="region of interest" description="Disordered" evidence="1">
    <location>
        <begin position="36"/>
        <end position="228"/>
    </location>
</feature>
<comment type="caution">
    <text evidence="2">The sequence shown here is derived from an EMBL/GenBank/DDBJ whole genome shotgun (WGS) entry which is preliminary data.</text>
</comment>
<feature type="compositionally biased region" description="Low complexity" evidence="1">
    <location>
        <begin position="98"/>
        <end position="124"/>
    </location>
</feature>
<name>A0ABD3MBJ5_9STRA</name>
<keyword evidence="3" id="KW-1185">Reference proteome</keyword>
<feature type="compositionally biased region" description="Polar residues" evidence="1">
    <location>
        <begin position="150"/>
        <end position="174"/>
    </location>
</feature>
<evidence type="ECO:0000313" key="2">
    <source>
        <dbReference type="EMBL" id="KAL3760004.1"/>
    </source>
</evidence>
<protein>
    <submittedName>
        <fullName evidence="2">Uncharacterized protein</fullName>
    </submittedName>
</protein>
<organism evidence="2 3">
    <name type="scientific">Discostella pseudostelligera</name>
    <dbReference type="NCBI Taxonomy" id="259834"/>
    <lineage>
        <taxon>Eukaryota</taxon>
        <taxon>Sar</taxon>
        <taxon>Stramenopiles</taxon>
        <taxon>Ochrophyta</taxon>
        <taxon>Bacillariophyta</taxon>
        <taxon>Coscinodiscophyceae</taxon>
        <taxon>Thalassiosirophycidae</taxon>
        <taxon>Stephanodiscales</taxon>
        <taxon>Stephanodiscaceae</taxon>
        <taxon>Discostella</taxon>
    </lineage>
</organism>
<dbReference type="EMBL" id="JALLBG020000195">
    <property type="protein sequence ID" value="KAL3760004.1"/>
    <property type="molecule type" value="Genomic_DNA"/>
</dbReference>
<evidence type="ECO:0000256" key="1">
    <source>
        <dbReference type="SAM" id="MobiDB-lite"/>
    </source>
</evidence>